<evidence type="ECO:0000256" key="6">
    <source>
        <dbReference type="ARBA" id="ARBA00022679"/>
    </source>
</evidence>
<evidence type="ECO:0000256" key="1">
    <source>
        <dbReference type="ARBA" id="ARBA00004141"/>
    </source>
</evidence>
<feature type="transmembrane region" description="Helical" evidence="11">
    <location>
        <begin position="230"/>
        <end position="252"/>
    </location>
</feature>
<sequence length="391" mass="41556">MRAPPVSSGCRSCGALASGVQAGHAFKPLAKQPWTALHSRAQHQAFQSKGACPARRLQRRACTVASAASATADGGAGAGQPAGVVISPIQRLVAFQQAFWKFLRPHTIRGTILGSMAVTARALIESPVALDWSLLPRAALGVLALLAGNGYIVGINQVYDVSIDKVNKPFLPIAAGELSPALAWVLCIGLAAAGLGITAANFGKEITMLYAFGLGLGTIYSVPPFRLKRFAVSAFLIIATVRGFLLNFGVFSATRAALGLPFKWSPSIIFITCSVITFATVIAITKDLPDVEGDRKYGIETFSTRLGTRAVAFLGSGLLAANYITAIVVALRMQHAFRLPVMVGANVLFCVYLWIETARVDAGKYSQAAIAAYYRGVWNLFYAQYAILPFI</sequence>
<keyword evidence="5" id="KW-0934">Plastid</keyword>
<keyword evidence="8" id="KW-0809">Transit peptide</keyword>
<feature type="transmembrane region" description="Helical" evidence="11">
    <location>
        <begin position="337"/>
        <end position="355"/>
    </location>
</feature>
<name>A0AAV1ILG9_9CHLO</name>
<gene>
    <name evidence="12" type="ORF">CVIRNUC_010104</name>
</gene>
<keyword evidence="9 11" id="KW-1133">Transmembrane helix</keyword>
<dbReference type="EMBL" id="CAUYUE010000015">
    <property type="protein sequence ID" value="CAK0786890.1"/>
    <property type="molecule type" value="Genomic_DNA"/>
</dbReference>
<evidence type="ECO:0000256" key="5">
    <source>
        <dbReference type="ARBA" id="ARBA00022640"/>
    </source>
</evidence>
<dbReference type="InterPro" id="IPR044878">
    <property type="entry name" value="UbiA_sf"/>
</dbReference>
<keyword evidence="13" id="KW-1185">Reference proteome</keyword>
<reference evidence="12 13" key="1">
    <citation type="submission" date="2023-10" db="EMBL/GenBank/DDBJ databases">
        <authorList>
            <person name="Maclean D."/>
            <person name="Macfadyen A."/>
        </authorList>
    </citation>
    <scope>NUCLEOTIDE SEQUENCE [LARGE SCALE GENOMIC DNA]</scope>
</reference>
<organism evidence="12 13">
    <name type="scientific">Coccomyxa viridis</name>
    <dbReference type="NCBI Taxonomy" id="1274662"/>
    <lineage>
        <taxon>Eukaryota</taxon>
        <taxon>Viridiplantae</taxon>
        <taxon>Chlorophyta</taxon>
        <taxon>core chlorophytes</taxon>
        <taxon>Trebouxiophyceae</taxon>
        <taxon>Trebouxiophyceae incertae sedis</taxon>
        <taxon>Coccomyxaceae</taxon>
        <taxon>Coccomyxa</taxon>
    </lineage>
</organism>
<feature type="transmembrane region" description="Helical" evidence="11">
    <location>
        <begin position="306"/>
        <end position="331"/>
    </location>
</feature>
<dbReference type="CDD" id="cd13960">
    <property type="entry name" value="PT_UbiA_HPT1"/>
    <property type="match status" value="1"/>
</dbReference>
<proteinExistence type="inferred from homology"/>
<evidence type="ECO:0000256" key="8">
    <source>
        <dbReference type="ARBA" id="ARBA00022946"/>
    </source>
</evidence>
<dbReference type="Proteomes" id="UP001314263">
    <property type="component" value="Unassembled WGS sequence"/>
</dbReference>
<dbReference type="Gene3D" id="1.10.357.140">
    <property type="entry name" value="UbiA prenyltransferase"/>
    <property type="match status" value="1"/>
</dbReference>
<dbReference type="GO" id="GO:0004659">
    <property type="term" value="F:prenyltransferase activity"/>
    <property type="evidence" value="ECO:0007669"/>
    <property type="project" value="InterPro"/>
</dbReference>
<keyword evidence="6" id="KW-0808">Transferase</keyword>
<feature type="transmembrane region" description="Helical" evidence="11">
    <location>
        <begin position="264"/>
        <end position="285"/>
    </location>
</feature>
<comment type="caution">
    <text evidence="12">The sequence shown here is derived from an EMBL/GenBank/DDBJ whole genome shotgun (WGS) entry which is preliminary data.</text>
</comment>
<comment type="similarity">
    <text evidence="3">Belongs to the UbiA prenyltransferase family.</text>
</comment>
<evidence type="ECO:0000256" key="2">
    <source>
        <dbReference type="ARBA" id="ARBA00004229"/>
    </source>
</evidence>
<dbReference type="InterPro" id="IPR000537">
    <property type="entry name" value="UbiA_prenyltransferase"/>
</dbReference>
<evidence type="ECO:0008006" key="14">
    <source>
        <dbReference type="Google" id="ProtNLM"/>
    </source>
</evidence>
<dbReference type="PANTHER" id="PTHR43009">
    <property type="entry name" value="HOMOGENTISATE SOLANESYLTRANSFERASE, CHLOROPLASTIC"/>
    <property type="match status" value="1"/>
</dbReference>
<evidence type="ECO:0000256" key="7">
    <source>
        <dbReference type="ARBA" id="ARBA00022692"/>
    </source>
</evidence>
<accession>A0AAV1ILG9</accession>
<protein>
    <recommendedName>
        <fullName evidence="14">Homogentisate solanesyltransferase</fullName>
    </recommendedName>
</protein>
<evidence type="ECO:0000256" key="10">
    <source>
        <dbReference type="ARBA" id="ARBA00023136"/>
    </source>
</evidence>
<evidence type="ECO:0000256" key="4">
    <source>
        <dbReference type="ARBA" id="ARBA00022528"/>
    </source>
</evidence>
<dbReference type="PANTHER" id="PTHR43009:SF10">
    <property type="entry name" value="HOMOGENTISATE SOLANESYLTRANSFERASE, CHLOROPLASTIC"/>
    <property type="match status" value="1"/>
</dbReference>
<dbReference type="GO" id="GO:0016020">
    <property type="term" value="C:membrane"/>
    <property type="evidence" value="ECO:0007669"/>
    <property type="project" value="UniProtKB-SubCell"/>
</dbReference>
<keyword evidence="7 11" id="KW-0812">Transmembrane</keyword>
<evidence type="ECO:0000256" key="3">
    <source>
        <dbReference type="ARBA" id="ARBA00005985"/>
    </source>
</evidence>
<dbReference type="Pfam" id="PF01040">
    <property type="entry name" value="UbiA"/>
    <property type="match status" value="1"/>
</dbReference>
<dbReference type="AlphaFoldDB" id="A0AAV1ILG9"/>
<evidence type="ECO:0000256" key="9">
    <source>
        <dbReference type="ARBA" id="ARBA00022989"/>
    </source>
</evidence>
<keyword evidence="10 11" id="KW-0472">Membrane</keyword>
<dbReference type="InterPro" id="IPR044502">
    <property type="entry name" value="AtHST-like"/>
</dbReference>
<keyword evidence="4" id="KW-0150">Chloroplast</keyword>
<evidence type="ECO:0000256" key="11">
    <source>
        <dbReference type="SAM" id="Phobius"/>
    </source>
</evidence>
<feature type="transmembrane region" description="Helical" evidence="11">
    <location>
        <begin position="181"/>
        <end position="200"/>
    </location>
</feature>
<dbReference type="NCBIfam" id="NF009525">
    <property type="entry name" value="PRK12887.1"/>
    <property type="match status" value="1"/>
</dbReference>
<evidence type="ECO:0000313" key="12">
    <source>
        <dbReference type="EMBL" id="CAK0786890.1"/>
    </source>
</evidence>
<comment type="subcellular location">
    <subcellularLocation>
        <location evidence="1">Membrane</location>
        <topology evidence="1">Multi-pass membrane protein</topology>
    </subcellularLocation>
    <subcellularLocation>
        <location evidence="2">Plastid</location>
        <location evidence="2">Chloroplast</location>
    </subcellularLocation>
</comment>
<evidence type="ECO:0000313" key="13">
    <source>
        <dbReference type="Proteomes" id="UP001314263"/>
    </source>
</evidence>
<dbReference type="GO" id="GO:0009507">
    <property type="term" value="C:chloroplast"/>
    <property type="evidence" value="ECO:0007669"/>
    <property type="project" value="UniProtKB-SubCell"/>
</dbReference>